<evidence type="ECO:0000313" key="5">
    <source>
        <dbReference type="EMBL" id="KAL2749528.1"/>
    </source>
</evidence>
<sequence length="294" mass="34281">MSVQLACSLTRSVMYSMWHVNSEACQLMINHIPQDFKKIFISSCTCDVSTFLFSVRVNPIHITEYLFFAIFGQKNTDDFSISVRHKLQPKWTIYLFKISFSLYMLVTVIVLINLLIAMMSDTYQNIQSQSHIEWKYGLSKLIRKMQKTRTAPSPLNLFTTWITYLVKMCKKKANKKKKMSVMHGFMKNRTLSKSSFSQVRYNSQVDEIGNFKVLNLMKFLPLQDNKILPLDRNKDNDNFALLRSSPFQSQSSLILASKIENVVEWDTVRRKYRMRFGDEIEKPSGEDDIVNGTI</sequence>
<evidence type="ECO:0000256" key="1">
    <source>
        <dbReference type="ARBA" id="ARBA00022448"/>
    </source>
</evidence>
<dbReference type="PANTHER" id="PTHR10117">
    <property type="entry name" value="TRANSIENT RECEPTOR POTENTIAL CHANNEL"/>
    <property type="match status" value="1"/>
</dbReference>
<keyword evidence="2" id="KW-0406">Ion transport</keyword>
<keyword evidence="6" id="KW-1185">Reference proteome</keyword>
<evidence type="ECO:0000256" key="3">
    <source>
        <dbReference type="ARBA" id="ARBA00023303"/>
    </source>
</evidence>
<gene>
    <name evidence="5" type="ORF">V1477_002468</name>
</gene>
<name>A0ABD2CWK7_VESMC</name>
<dbReference type="EMBL" id="JAYRBN010000027">
    <property type="protein sequence ID" value="KAL2749528.1"/>
    <property type="molecule type" value="Genomic_DNA"/>
</dbReference>
<comment type="caution">
    <text evidence="5">The sequence shown here is derived from an EMBL/GenBank/DDBJ whole genome shotgun (WGS) entry which is preliminary data.</text>
</comment>
<evidence type="ECO:0000313" key="6">
    <source>
        <dbReference type="Proteomes" id="UP001607303"/>
    </source>
</evidence>
<dbReference type="GO" id="GO:0034220">
    <property type="term" value="P:monoatomic ion transmembrane transport"/>
    <property type="evidence" value="ECO:0007669"/>
    <property type="project" value="UniProtKB-KW"/>
</dbReference>
<evidence type="ECO:0000256" key="4">
    <source>
        <dbReference type="SAM" id="Phobius"/>
    </source>
</evidence>
<protein>
    <submittedName>
        <fullName evidence="5">Short transient receptor potential channel 7-like</fullName>
    </submittedName>
</protein>
<feature type="transmembrane region" description="Helical" evidence="4">
    <location>
        <begin position="94"/>
        <end position="116"/>
    </location>
</feature>
<organism evidence="5 6">
    <name type="scientific">Vespula maculifrons</name>
    <name type="common">Eastern yellow jacket</name>
    <name type="synonym">Wasp</name>
    <dbReference type="NCBI Taxonomy" id="7453"/>
    <lineage>
        <taxon>Eukaryota</taxon>
        <taxon>Metazoa</taxon>
        <taxon>Ecdysozoa</taxon>
        <taxon>Arthropoda</taxon>
        <taxon>Hexapoda</taxon>
        <taxon>Insecta</taxon>
        <taxon>Pterygota</taxon>
        <taxon>Neoptera</taxon>
        <taxon>Endopterygota</taxon>
        <taxon>Hymenoptera</taxon>
        <taxon>Apocrita</taxon>
        <taxon>Aculeata</taxon>
        <taxon>Vespoidea</taxon>
        <taxon>Vespidae</taxon>
        <taxon>Vespinae</taxon>
        <taxon>Vespula</taxon>
    </lineage>
</organism>
<proteinExistence type="predicted"/>
<dbReference type="Proteomes" id="UP001607303">
    <property type="component" value="Unassembled WGS sequence"/>
</dbReference>
<dbReference type="AlphaFoldDB" id="A0ABD2CWK7"/>
<evidence type="ECO:0000256" key="2">
    <source>
        <dbReference type="ARBA" id="ARBA00023065"/>
    </source>
</evidence>
<dbReference type="PANTHER" id="PTHR10117:SF54">
    <property type="entry name" value="TRANSIENT RECEPTOR POTENTIAL-GAMMA PROTEIN"/>
    <property type="match status" value="1"/>
</dbReference>
<keyword evidence="3" id="KW-0407">Ion channel</keyword>
<keyword evidence="4" id="KW-0472">Membrane</keyword>
<keyword evidence="4" id="KW-0812">Transmembrane</keyword>
<keyword evidence="1" id="KW-0813">Transport</keyword>
<keyword evidence="4" id="KW-1133">Transmembrane helix</keyword>
<dbReference type="InterPro" id="IPR002153">
    <property type="entry name" value="TRPC_channel"/>
</dbReference>
<accession>A0ABD2CWK7</accession>
<dbReference type="PRINTS" id="PR01097">
    <property type="entry name" value="TRNSRECEPTRP"/>
</dbReference>
<reference evidence="5 6" key="1">
    <citation type="journal article" date="2024" name="Ann. Entomol. Soc. Am.">
        <title>Genomic analyses of the southern and eastern yellowjacket wasps (Hymenoptera: Vespidae) reveal evolutionary signatures of social life.</title>
        <authorList>
            <person name="Catto M.A."/>
            <person name="Caine P.B."/>
            <person name="Orr S.E."/>
            <person name="Hunt B.G."/>
            <person name="Goodisman M.A.D."/>
        </authorList>
    </citation>
    <scope>NUCLEOTIDE SEQUENCE [LARGE SCALE GENOMIC DNA]</scope>
    <source>
        <strain evidence="5">232</strain>
        <tissue evidence="5">Head and thorax</tissue>
    </source>
</reference>